<dbReference type="Gene3D" id="3.10.180.10">
    <property type="entry name" value="2,3-Dihydroxybiphenyl 1,2-Dioxygenase, domain 1"/>
    <property type="match status" value="1"/>
</dbReference>
<dbReference type="EMBL" id="JAGQLI010000037">
    <property type="protein sequence ID" value="MCA9378927.1"/>
    <property type="molecule type" value="Genomic_DNA"/>
</dbReference>
<accession>A0A955I6V5</accession>
<dbReference type="PANTHER" id="PTHR36503:SF3">
    <property type="entry name" value="BLR0126 PROTEIN"/>
    <property type="match status" value="1"/>
</dbReference>
<dbReference type="Proteomes" id="UP000760819">
    <property type="component" value="Unassembled WGS sequence"/>
</dbReference>
<dbReference type="PANTHER" id="PTHR36503">
    <property type="entry name" value="BLR2520 PROTEIN"/>
    <property type="match status" value="1"/>
</dbReference>
<dbReference type="SUPFAM" id="SSF54593">
    <property type="entry name" value="Glyoxalase/Bleomycin resistance protein/Dihydroxybiphenyl dioxygenase"/>
    <property type="match status" value="1"/>
</dbReference>
<name>A0A955I6V5_9BACT</name>
<reference evidence="2" key="2">
    <citation type="journal article" date="2021" name="Microbiome">
        <title>Successional dynamics and alternative stable states in a saline activated sludge microbial community over 9 years.</title>
        <authorList>
            <person name="Wang Y."/>
            <person name="Ye J."/>
            <person name="Ju F."/>
            <person name="Liu L."/>
            <person name="Boyd J.A."/>
            <person name="Deng Y."/>
            <person name="Parks D.H."/>
            <person name="Jiang X."/>
            <person name="Yin X."/>
            <person name="Woodcroft B.J."/>
            <person name="Tyson G.W."/>
            <person name="Hugenholtz P."/>
            <person name="Polz M.F."/>
            <person name="Zhang T."/>
        </authorList>
    </citation>
    <scope>NUCLEOTIDE SEQUENCE</scope>
    <source>
        <strain evidence="2">HKST-UBA12</strain>
    </source>
</reference>
<protein>
    <submittedName>
        <fullName evidence="2">VOC family protein</fullName>
    </submittedName>
</protein>
<proteinExistence type="predicted"/>
<dbReference type="Pfam" id="PF00903">
    <property type="entry name" value="Glyoxalase"/>
    <property type="match status" value="1"/>
</dbReference>
<organism evidence="2 3">
    <name type="scientific">Candidatus Dojkabacteria bacterium</name>
    <dbReference type="NCBI Taxonomy" id="2099670"/>
    <lineage>
        <taxon>Bacteria</taxon>
        <taxon>Candidatus Dojkabacteria</taxon>
    </lineage>
</organism>
<feature type="domain" description="VOC" evidence="1">
    <location>
        <begin position="4"/>
        <end position="120"/>
    </location>
</feature>
<dbReference type="InterPro" id="IPR029068">
    <property type="entry name" value="Glyas_Bleomycin-R_OHBP_Dase"/>
</dbReference>
<comment type="caution">
    <text evidence="2">The sequence shown here is derived from an EMBL/GenBank/DDBJ whole genome shotgun (WGS) entry which is preliminary data.</text>
</comment>
<evidence type="ECO:0000313" key="2">
    <source>
        <dbReference type="EMBL" id="MCA9378927.1"/>
    </source>
</evidence>
<dbReference type="InterPro" id="IPR037523">
    <property type="entry name" value="VOC_core"/>
</dbReference>
<evidence type="ECO:0000313" key="3">
    <source>
        <dbReference type="Proteomes" id="UP000760819"/>
    </source>
</evidence>
<dbReference type="InterPro" id="IPR004360">
    <property type="entry name" value="Glyas_Fos-R_dOase_dom"/>
</dbReference>
<dbReference type="AlphaFoldDB" id="A0A955I6V5"/>
<sequence>MLKAINSILFYVRDLDASAEFYTKLGMSVSRHEDHVLAEVGDFSVQLFDESKVQFKQDSDKPEKGTGVFVYIECDDIDGQFRHMKDEGLNPSSEPTDHPWGKREFAIKDPDGYRLVFYRNLN</sequence>
<evidence type="ECO:0000259" key="1">
    <source>
        <dbReference type="PROSITE" id="PS51819"/>
    </source>
</evidence>
<reference evidence="2" key="1">
    <citation type="submission" date="2020-04" db="EMBL/GenBank/DDBJ databases">
        <authorList>
            <person name="Zhang T."/>
        </authorList>
    </citation>
    <scope>NUCLEOTIDE SEQUENCE</scope>
    <source>
        <strain evidence="2">HKST-UBA12</strain>
    </source>
</reference>
<gene>
    <name evidence="2" type="ORF">KC640_00725</name>
</gene>
<dbReference type="PROSITE" id="PS51819">
    <property type="entry name" value="VOC"/>
    <property type="match status" value="1"/>
</dbReference>